<dbReference type="RefSeq" id="WP_201375203.1">
    <property type="nucleotide sequence ID" value="NZ_BNJG01000003.1"/>
</dbReference>
<keyword evidence="3" id="KW-0560">Oxidoreductase</keyword>
<evidence type="ECO:0000313" key="7">
    <source>
        <dbReference type="EMBL" id="GHO58968.1"/>
    </source>
</evidence>
<keyword evidence="4" id="KW-0520">NAD</keyword>
<organism evidence="7 8">
    <name type="scientific">Ktedonobacter robiniae</name>
    <dbReference type="NCBI Taxonomy" id="2778365"/>
    <lineage>
        <taxon>Bacteria</taxon>
        <taxon>Bacillati</taxon>
        <taxon>Chloroflexota</taxon>
        <taxon>Ktedonobacteria</taxon>
        <taxon>Ktedonobacterales</taxon>
        <taxon>Ktedonobacteraceae</taxon>
        <taxon>Ktedonobacter</taxon>
    </lineage>
</organism>
<dbReference type="InterPro" id="IPR002328">
    <property type="entry name" value="ADH_Zn_CS"/>
</dbReference>
<evidence type="ECO:0000256" key="2">
    <source>
        <dbReference type="ARBA" id="ARBA00022833"/>
    </source>
</evidence>
<keyword evidence="2 5" id="KW-0862">Zinc</keyword>
<dbReference type="InterPro" id="IPR013149">
    <property type="entry name" value="ADH-like_C"/>
</dbReference>
<dbReference type="Pfam" id="PF08240">
    <property type="entry name" value="ADH_N"/>
    <property type="match status" value="1"/>
</dbReference>
<dbReference type="PANTHER" id="PTHR43880">
    <property type="entry name" value="ALCOHOL DEHYDROGENASE"/>
    <property type="match status" value="1"/>
</dbReference>
<feature type="domain" description="Enoyl reductase (ER)" evidence="6">
    <location>
        <begin position="13"/>
        <end position="364"/>
    </location>
</feature>
<gene>
    <name evidence="7" type="ORF">KSB_74430</name>
</gene>
<proteinExistence type="inferred from homology"/>
<dbReference type="SMART" id="SM00829">
    <property type="entry name" value="PKS_ER"/>
    <property type="match status" value="1"/>
</dbReference>
<dbReference type="InterPro" id="IPR036291">
    <property type="entry name" value="NAD(P)-bd_dom_sf"/>
</dbReference>
<dbReference type="PROSITE" id="PS00059">
    <property type="entry name" value="ADH_ZINC"/>
    <property type="match status" value="1"/>
</dbReference>
<dbReference type="Pfam" id="PF00107">
    <property type="entry name" value="ADH_zinc_N"/>
    <property type="match status" value="1"/>
</dbReference>
<dbReference type="CDD" id="cd08279">
    <property type="entry name" value="Zn_ADH_class_III"/>
    <property type="match status" value="1"/>
</dbReference>
<dbReference type="InterPro" id="IPR020843">
    <property type="entry name" value="ER"/>
</dbReference>
<evidence type="ECO:0000256" key="3">
    <source>
        <dbReference type="ARBA" id="ARBA00023002"/>
    </source>
</evidence>
<evidence type="ECO:0000256" key="4">
    <source>
        <dbReference type="ARBA" id="ARBA00023027"/>
    </source>
</evidence>
<dbReference type="EMBL" id="BNJG01000003">
    <property type="protein sequence ID" value="GHO58968.1"/>
    <property type="molecule type" value="Genomic_DNA"/>
</dbReference>
<protein>
    <submittedName>
        <fullName evidence="7">S-(Hydroxymethyl)glutathione dehydrogenase</fullName>
    </submittedName>
</protein>
<sequence length="369" mass="39363">MMQTRAAVLYEAGKPIVIEEITLDAPRQGEILVRMEAAGVCHSDLHVRDGSLPEPMPIVLGHEGAGVIAEVGPGVTGFEVGDRVVLTWVPSCGQCYFCQRGQTHLCTTAGAMGMQGTLRDGTSRMHLGDKNLHHFLAVSCFSEYVVVPQEGAAKIPADVPTEVAAVLGCAVLTGVGAVERTAGVRPGESVAVIGCGGVGLNVIQAANLSGAYPIIAIDINPEKLKLAQSFGASHTINSREQEALREVRRITQLGVDWAFEVLGNPRTIEQAWSLIRAGGTAVVVGLAPRTSTITLPAFEFIIEKSIRGCFYGSSRFQADVPALLKRIQAGRMRVEGMVSHTVPLDELETAFERMRRGDGARTIIRFPSA</sequence>
<dbReference type="SUPFAM" id="SSF51735">
    <property type="entry name" value="NAD(P)-binding Rossmann-fold domains"/>
    <property type="match status" value="1"/>
</dbReference>
<evidence type="ECO:0000256" key="1">
    <source>
        <dbReference type="ARBA" id="ARBA00022723"/>
    </source>
</evidence>
<name>A0ABQ3V222_9CHLR</name>
<comment type="cofactor">
    <cofactor evidence="5">
        <name>Zn(2+)</name>
        <dbReference type="ChEBI" id="CHEBI:29105"/>
    </cofactor>
</comment>
<evidence type="ECO:0000313" key="8">
    <source>
        <dbReference type="Proteomes" id="UP000654345"/>
    </source>
</evidence>
<dbReference type="Proteomes" id="UP000654345">
    <property type="component" value="Unassembled WGS sequence"/>
</dbReference>
<keyword evidence="1 5" id="KW-0479">Metal-binding</keyword>
<evidence type="ECO:0000259" key="6">
    <source>
        <dbReference type="SMART" id="SM00829"/>
    </source>
</evidence>
<comment type="caution">
    <text evidence="7">The sequence shown here is derived from an EMBL/GenBank/DDBJ whole genome shotgun (WGS) entry which is preliminary data.</text>
</comment>
<comment type="similarity">
    <text evidence="5">Belongs to the zinc-containing alcohol dehydrogenase family.</text>
</comment>
<evidence type="ECO:0000256" key="5">
    <source>
        <dbReference type="RuleBase" id="RU361277"/>
    </source>
</evidence>
<dbReference type="SUPFAM" id="SSF50129">
    <property type="entry name" value="GroES-like"/>
    <property type="match status" value="2"/>
</dbReference>
<dbReference type="Gene3D" id="3.90.180.10">
    <property type="entry name" value="Medium-chain alcohol dehydrogenases, catalytic domain"/>
    <property type="match status" value="1"/>
</dbReference>
<dbReference type="InterPro" id="IPR011032">
    <property type="entry name" value="GroES-like_sf"/>
</dbReference>
<dbReference type="InterPro" id="IPR013154">
    <property type="entry name" value="ADH-like_N"/>
</dbReference>
<reference evidence="7 8" key="1">
    <citation type="journal article" date="2021" name="Int. J. Syst. Evol. Microbiol.">
        <title>Reticulibacter mediterranei gen. nov., sp. nov., within the new family Reticulibacteraceae fam. nov., and Ktedonospora formicarum gen. nov., sp. nov., Ktedonobacter robiniae sp. nov., Dictyobacter formicarum sp. nov. and Dictyobacter arantiisoli sp. nov., belonging to the class Ktedonobacteria.</title>
        <authorList>
            <person name="Yabe S."/>
            <person name="Zheng Y."/>
            <person name="Wang C.M."/>
            <person name="Sakai Y."/>
            <person name="Abe K."/>
            <person name="Yokota A."/>
            <person name="Donadio S."/>
            <person name="Cavaletti L."/>
            <person name="Monciardini P."/>
        </authorList>
    </citation>
    <scope>NUCLEOTIDE SEQUENCE [LARGE SCALE GENOMIC DNA]</scope>
    <source>
        <strain evidence="7 8">SOSP1-30</strain>
    </source>
</reference>
<keyword evidence="8" id="KW-1185">Reference proteome</keyword>
<accession>A0ABQ3V222</accession>
<dbReference type="PANTHER" id="PTHR43880:SF12">
    <property type="entry name" value="ALCOHOL DEHYDROGENASE CLASS-3"/>
    <property type="match status" value="1"/>
</dbReference>
<dbReference type="Gene3D" id="3.40.50.720">
    <property type="entry name" value="NAD(P)-binding Rossmann-like Domain"/>
    <property type="match status" value="1"/>
</dbReference>